<dbReference type="InterPro" id="IPR018087">
    <property type="entry name" value="Glyco_hydro_5_CS"/>
</dbReference>
<dbReference type="GO" id="GO:0000272">
    <property type="term" value="P:polysaccharide catabolic process"/>
    <property type="evidence" value="ECO:0007669"/>
    <property type="project" value="InterPro"/>
</dbReference>
<comment type="caution">
    <text evidence="6">The sequence shown here is derived from an EMBL/GenBank/DDBJ whole genome shotgun (WGS) entry which is preliminary data.</text>
</comment>
<dbReference type="Pfam" id="PF00150">
    <property type="entry name" value="Cellulase"/>
    <property type="match status" value="1"/>
</dbReference>
<dbReference type="Proteomes" id="UP001198163">
    <property type="component" value="Unassembled WGS sequence"/>
</dbReference>
<gene>
    <name evidence="6" type="ORF">K7J14_01560</name>
</gene>
<evidence type="ECO:0000256" key="1">
    <source>
        <dbReference type="ARBA" id="ARBA00022801"/>
    </source>
</evidence>
<evidence type="ECO:0000256" key="3">
    <source>
        <dbReference type="RuleBase" id="RU361153"/>
    </source>
</evidence>
<dbReference type="RefSeq" id="WP_230752320.1">
    <property type="nucleotide sequence ID" value="NZ_JAINWA010000001.1"/>
</dbReference>
<reference evidence="6" key="1">
    <citation type="submission" date="2021-08" db="EMBL/GenBank/DDBJ databases">
        <title>Comparative analyses of Brucepasteria parasyntrophica and Teretinema zuelzerae.</title>
        <authorList>
            <person name="Song Y."/>
            <person name="Brune A."/>
        </authorList>
    </citation>
    <scope>NUCLEOTIDE SEQUENCE</scope>
    <source>
        <strain evidence="6">DSM 1903</strain>
    </source>
</reference>
<dbReference type="PANTHER" id="PTHR34142:SF1">
    <property type="entry name" value="GLYCOSIDE HYDROLASE FAMILY 5 DOMAIN-CONTAINING PROTEIN"/>
    <property type="match status" value="1"/>
</dbReference>
<sequence length="345" mass="38979">MKRVNSLLVVGLAVTAIALAGCAKTPLAKHGKLSVQGTQLVDAKGKPVQLRGFSTQHIAKTDMFVSPRYLKELRDDFSSDVIRVAMYTNRREYGYLLSPELKEVVKRVVKDATAEGMYAIIDWHILADKNPMDLVEESKAFFDEMSKEFSSYKNVFYELCNEPNGDDVTWGDHIKPYAEQVTEVIRKNDPDGIILVGTPRWSSRPDEAAADPLSDPQTMYVFHFYPDFARDGARDLIGRAHETIPLFCTEFGVSESSGTGKIYPAEIGKWMDFMDERGISWCNWNLSALHEKSAALQLSFKVGTEMRLQDKLSPSGELVRYYMRRGRVAEQDLAKPDFLGEEIVR</sequence>
<accession>A0AAE3JJW1</accession>
<dbReference type="EMBL" id="JAINWA010000001">
    <property type="protein sequence ID" value="MCD1653384.1"/>
    <property type="molecule type" value="Genomic_DNA"/>
</dbReference>
<dbReference type="InterPro" id="IPR017853">
    <property type="entry name" value="GH"/>
</dbReference>
<feature type="chain" id="PRO_5042011416" evidence="4">
    <location>
        <begin position="21"/>
        <end position="345"/>
    </location>
</feature>
<comment type="similarity">
    <text evidence="3">Belongs to the glycosyl hydrolase 5 (cellulase A) family.</text>
</comment>
<keyword evidence="1 3" id="KW-0378">Hydrolase</keyword>
<dbReference type="SUPFAM" id="SSF51445">
    <property type="entry name" value="(Trans)glycosidases"/>
    <property type="match status" value="1"/>
</dbReference>
<dbReference type="PANTHER" id="PTHR34142">
    <property type="entry name" value="ENDO-BETA-1,4-GLUCANASE A"/>
    <property type="match status" value="1"/>
</dbReference>
<dbReference type="GO" id="GO:0004553">
    <property type="term" value="F:hydrolase activity, hydrolyzing O-glycosyl compounds"/>
    <property type="evidence" value="ECO:0007669"/>
    <property type="project" value="InterPro"/>
</dbReference>
<evidence type="ECO:0000256" key="2">
    <source>
        <dbReference type="ARBA" id="ARBA00023295"/>
    </source>
</evidence>
<organism evidence="6 7">
    <name type="scientific">Teretinema zuelzerae</name>
    <dbReference type="NCBI Taxonomy" id="156"/>
    <lineage>
        <taxon>Bacteria</taxon>
        <taxon>Pseudomonadati</taxon>
        <taxon>Spirochaetota</taxon>
        <taxon>Spirochaetia</taxon>
        <taxon>Spirochaetales</taxon>
        <taxon>Treponemataceae</taxon>
        <taxon>Teretinema</taxon>
    </lineage>
</organism>
<evidence type="ECO:0000313" key="6">
    <source>
        <dbReference type="EMBL" id="MCD1653384.1"/>
    </source>
</evidence>
<evidence type="ECO:0000256" key="4">
    <source>
        <dbReference type="SAM" id="SignalP"/>
    </source>
</evidence>
<dbReference type="Gene3D" id="3.20.20.80">
    <property type="entry name" value="Glycosidases"/>
    <property type="match status" value="1"/>
</dbReference>
<name>A0AAE3JJW1_9SPIR</name>
<evidence type="ECO:0000259" key="5">
    <source>
        <dbReference type="Pfam" id="PF00150"/>
    </source>
</evidence>
<dbReference type="PROSITE" id="PS51257">
    <property type="entry name" value="PROKAR_LIPOPROTEIN"/>
    <property type="match status" value="1"/>
</dbReference>
<feature type="domain" description="Glycoside hydrolase family 5" evidence="5">
    <location>
        <begin position="41"/>
        <end position="288"/>
    </location>
</feature>
<keyword evidence="4" id="KW-0732">Signal</keyword>
<keyword evidence="7" id="KW-1185">Reference proteome</keyword>
<dbReference type="InterPro" id="IPR001547">
    <property type="entry name" value="Glyco_hydro_5"/>
</dbReference>
<dbReference type="AlphaFoldDB" id="A0AAE3JJW1"/>
<dbReference type="PROSITE" id="PS00659">
    <property type="entry name" value="GLYCOSYL_HYDROL_F5"/>
    <property type="match status" value="1"/>
</dbReference>
<proteinExistence type="inferred from homology"/>
<protein>
    <submittedName>
        <fullName evidence="6">Glycoside hydrolase family 5 protein</fullName>
    </submittedName>
</protein>
<keyword evidence="2 3" id="KW-0326">Glycosidase</keyword>
<evidence type="ECO:0000313" key="7">
    <source>
        <dbReference type="Proteomes" id="UP001198163"/>
    </source>
</evidence>
<feature type="signal peptide" evidence="4">
    <location>
        <begin position="1"/>
        <end position="20"/>
    </location>
</feature>